<sequence length="199" mass="21864">MTKRNQSPGAGTWSANTITTVKLSTLAVAMLGFALFVMPPLYDAFCEITGLNGKTGGRYEAVPAAVDKERLVKVQFVASHNENMPWEFRPATVEMRVHPGEAVDTVFLARNPTGRNMVGQAIPSLVPFKATEYFHKTECFCFNQQTLAAGESAELGLRFIVDPDLPRGVNTITLSYTLFDVTDRMAKQTENKNTDASPI</sequence>
<protein>
    <recommendedName>
        <fullName evidence="4">Cytochrome c oxidase assembly protein CtaG</fullName>
    </recommendedName>
</protein>
<accession>A0ABW3U8J1</accession>
<comment type="caution">
    <text evidence="11">The sequence shown here is derived from an EMBL/GenBank/DDBJ whole genome shotgun (WGS) entry which is preliminary data.</text>
</comment>
<dbReference type="InterPro" id="IPR007533">
    <property type="entry name" value="Cyt_c_oxidase_assmbl_CtaG"/>
</dbReference>
<evidence type="ECO:0000256" key="4">
    <source>
        <dbReference type="ARBA" id="ARBA00015384"/>
    </source>
</evidence>
<evidence type="ECO:0000256" key="9">
    <source>
        <dbReference type="ARBA" id="ARBA00023136"/>
    </source>
</evidence>
<dbReference type="Gene3D" id="2.60.370.10">
    <property type="entry name" value="Ctag/Cox11"/>
    <property type="match status" value="1"/>
</dbReference>
<dbReference type="PANTHER" id="PTHR21320">
    <property type="entry name" value="CYTOCHROME C OXIDASE ASSEMBLY PROTEIN COX11-RELATED"/>
    <property type="match status" value="1"/>
</dbReference>
<dbReference type="PIRSF" id="PIRSF005413">
    <property type="entry name" value="COX11"/>
    <property type="match status" value="1"/>
</dbReference>
<comment type="subcellular location">
    <subcellularLocation>
        <location evidence="2">Cell inner membrane</location>
        <topology evidence="2">Single-pass type II membrane protein</topology>
        <orientation evidence="2">Periplasmic side</orientation>
    </subcellularLocation>
</comment>
<organism evidence="11 12">
    <name type="scientific">Microbulbifer celer</name>
    <dbReference type="NCBI Taxonomy" id="435905"/>
    <lineage>
        <taxon>Bacteria</taxon>
        <taxon>Pseudomonadati</taxon>
        <taxon>Pseudomonadota</taxon>
        <taxon>Gammaproteobacteria</taxon>
        <taxon>Cellvibrionales</taxon>
        <taxon>Microbulbiferaceae</taxon>
        <taxon>Microbulbifer</taxon>
    </lineage>
</organism>
<evidence type="ECO:0000256" key="7">
    <source>
        <dbReference type="ARBA" id="ARBA00022989"/>
    </source>
</evidence>
<keyword evidence="9 10" id="KW-0472">Membrane</keyword>
<name>A0ABW3U8J1_9GAMM</name>
<evidence type="ECO:0000256" key="6">
    <source>
        <dbReference type="ARBA" id="ARBA00022968"/>
    </source>
</evidence>
<dbReference type="InterPro" id="IPR023471">
    <property type="entry name" value="CtaG/Cox11_dom_sf"/>
</dbReference>
<evidence type="ECO:0000256" key="1">
    <source>
        <dbReference type="ARBA" id="ARBA00004007"/>
    </source>
</evidence>
<comment type="similarity">
    <text evidence="3">Belongs to the COX11/CtaG family.</text>
</comment>
<evidence type="ECO:0000313" key="11">
    <source>
        <dbReference type="EMBL" id="MFD1216711.1"/>
    </source>
</evidence>
<keyword evidence="12" id="KW-1185">Reference proteome</keyword>
<gene>
    <name evidence="11" type="ORF">ACFQ2X_08885</name>
</gene>
<keyword evidence="8" id="KW-0186">Copper</keyword>
<evidence type="ECO:0000256" key="10">
    <source>
        <dbReference type="SAM" id="Phobius"/>
    </source>
</evidence>
<evidence type="ECO:0000313" key="12">
    <source>
        <dbReference type="Proteomes" id="UP001597264"/>
    </source>
</evidence>
<evidence type="ECO:0000256" key="2">
    <source>
        <dbReference type="ARBA" id="ARBA00004382"/>
    </source>
</evidence>
<keyword evidence="6" id="KW-0735">Signal-anchor</keyword>
<feature type="transmembrane region" description="Helical" evidence="10">
    <location>
        <begin position="21"/>
        <end position="42"/>
    </location>
</feature>
<dbReference type="Pfam" id="PF04442">
    <property type="entry name" value="CtaG_Cox11"/>
    <property type="match status" value="1"/>
</dbReference>
<evidence type="ECO:0000256" key="5">
    <source>
        <dbReference type="ARBA" id="ARBA00022692"/>
    </source>
</evidence>
<dbReference type="NCBIfam" id="NF003465">
    <property type="entry name" value="PRK05089.1"/>
    <property type="match status" value="1"/>
</dbReference>
<evidence type="ECO:0000256" key="3">
    <source>
        <dbReference type="ARBA" id="ARBA00009620"/>
    </source>
</evidence>
<dbReference type="PANTHER" id="PTHR21320:SF3">
    <property type="entry name" value="CYTOCHROME C OXIDASE ASSEMBLY PROTEIN COX11, MITOCHONDRIAL-RELATED"/>
    <property type="match status" value="1"/>
</dbReference>
<dbReference type="EMBL" id="JBHTLR010000008">
    <property type="protein sequence ID" value="MFD1216711.1"/>
    <property type="molecule type" value="Genomic_DNA"/>
</dbReference>
<evidence type="ECO:0000256" key="8">
    <source>
        <dbReference type="ARBA" id="ARBA00023008"/>
    </source>
</evidence>
<dbReference type="SUPFAM" id="SSF110111">
    <property type="entry name" value="Ctag/Cox11"/>
    <property type="match status" value="1"/>
</dbReference>
<dbReference type="RefSeq" id="WP_268932656.1">
    <property type="nucleotide sequence ID" value="NZ_CP087715.1"/>
</dbReference>
<keyword evidence="7 10" id="KW-1133">Transmembrane helix</keyword>
<keyword evidence="5 10" id="KW-0812">Transmembrane</keyword>
<proteinExistence type="inferred from homology"/>
<comment type="function">
    <text evidence="1">Exerts its effect at some terminal stage of cytochrome c oxidase synthesis, probably by being involved in the insertion of the copper B into subunit I.</text>
</comment>
<dbReference type="Proteomes" id="UP001597264">
    <property type="component" value="Unassembled WGS sequence"/>
</dbReference>
<reference evidence="12" key="1">
    <citation type="journal article" date="2019" name="Int. J. Syst. Evol. Microbiol.">
        <title>The Global Catalogue of Microorganisms (GCM) 10K type strain sequencing project: providing services to taxonomists for standard genome sequencing and annotation.</title>
        <authorList>
            <consortium name="The Broad Institute Genomics Platform"/>
            <consortium name="The Broad Institute Genome Sequencing Center for Infectious Disease"/>
            <person name="Wu L."/>
            <person name="Ma J."/>
        </authorList>
    </citation>
    <scope>NUCLEOTIDE SEQUENCE [LARGE SCALE GENOMIC DNA]</scope>
    <source>
        <strain evidence="12">CCUG 54356</strain>
    </source>
</reference>